<evidence type="ECO:0000256" key="1">
    <source>
        <dbReference type="SAM" id="MobiDB-lite"/>
    </source>
</evidence>
<dbReference type="Proteomes" id="UP000095282">
    <property type="component" value="Unplaced"/>
</dbReference>
<keyword evidence="2" id="KW-1185">Reference proteome</keyword>
<dbReference type="AlphaFoldDB" id="A0A1I7TK67"/>
<dbReference type="eggNOG" id="ENOG502THGG">
    <property type="taxonomic scope" value="Eukaryota"/>
</dbReference>
<dbReference type="STRING" id="1561998.A0A1I7TK67"/>
<feature type="compositionally biased region" description="Polar residues" evidence="1">
    <location>
        <begin position="208"/>
        <end position="224"/>
    </location>
</feature>
<evidence type="ECO:0000313" key="2">
    <source>
        <dbReference type="Proteomes" id="UP000095282"/>
    </source>
</evidence>
<proteinExistence type="predicted"/>
<feature type="region of interest" description="Disordered" evidence="1">
    <location>
        <begin position="1"/>
        <end position="244"/>
    </location>
</feature>
<accession>A0A1I7TK67</accession>
<organism evidence="2 3">
    <name type="scientific">Caenorhabditis tropicalis</name>
    <dbReference type="NCBI Taxonomy" id="1561998"/>
    <lineage>
        <taxon>Eukaryota</taxon>
        <taxon>Metazoa</taxon>
        <taxon>Ecdysozoa</taxon>
        <taxon>Nematoda</taxon>
        <taxon>Chromadorea</taxon>
        <taxon>Rhabditida</taxon>
        <taxon>Rhabditina</taxon>
        <taxon>Rhabditomorpha</taxon>
        <taxon>Rhabditoidea</taxon>
        <taxon>Rhabditidae</taxon>
        <taxon>Peloderinae</taxon>
        <taxon>Caenorhabditis</taxon>
    </lineage>
</organism>
<feature type="compositionally biased region" description="Low complexity" evidence="1">
    <location>
        <begin position="177"/>
        <end position="190"/>
    </location>
</feature>
<protein>
    <submittedName>
        <fullName evidence="3">Flocculation protein FLO11-like</fullName>
    </submittedName>
</protein>
<feature type="compositionally biased region" description="Polar residues" evidence="1">
    <location>
        <begin position="132"/>
        <end position="153"/>
    </location>
</feature>
<feature type="compositionally biased region" description="Basic and acidic residues" evidence="1">
    <location>
        <begin position="1"/>
        <end position="22"/>
    </location>
</feature>
<sequence length="259" mass="26972">MDGKSGRNEKSKMSSGYEKDVLPSKSMKMKVAISPNMSISKKVRAPSKESITEESLMSKTEASQSEKTMRRPVPLSTTPAVQPPLPPLESTASTDVTTAVEPSVPVIPQSSVPFNPPLPPLLTSSNVPPATGSVQNNRAETSQSNESSMTSFTAPEDPTSVRSKGGISIPKNASTPTATTLSGVSSSASAPPEAVKLTDTATAKDITQVKSPITPTRTPEVTSSTPAAIIPINTSTPPPTSEKRFEVTTMFPSGCGSCV</sequence>
<feature type="compositionally biased region" description="Polar residues" evidence="1">
    <location>
        <begin position="53"/>
        <end position="66"/>
    </location>
</feature>
<feature type="compositionally biased region" description="Low complexity" evidence="1">
    <location>
        <begin position="225"/>
        <end position="235"/>
    </location>
</feature>
<reference evidence="3" key="1">
    <citation type="submission" date="2016-11" db="UniProtKB">
        <authorList>
            <consortium name="WormBaseParasite"/>
        </authorList>
    </citation>
    <scope>IDENTIFICATION</scope>
</reference>
<feature type="compositionally biased region" description="Low complexity" evidence="1">
    <location>
        <begin position="100"/>
        <end position="113"/>
    </location>
</feature>
<evidence type="ECO:0000313" key="3">
    <source>
        <dbReference type="WBParaSite" id="Csp11.Scaffold627.g6713.t1"/>
    </source>
</evidence>
<name>A0A1I7TK67_9PELO</name>
<dbReference type="WBParaSite" id="Csp11.Scaffold627.g6713.t1">
    <property type="protein sequence ID" value="Csp11.Scaffold627.g6713.t1"/>
    <property type="gene ID" value="Csp11.Scaffold627.g6713"/>
</dbReference>